<dbReference type="Pfam" id="PF13561">
    <property type="entry name" value="adh_short_C2"/>
    <property type="match status" value="1"/>
</dbReference>
<dbReference type="CDD" id="cd05233">
    <property type="entry name" value="SDR_c"/>
    <property type="match status" value="1"/>
</dbReference>
<comment type="similarity">
    <text evidence="1">Belongs to the short-chain dehydrogenases/reductases (SDR) family.</text>
</comment>
<evidence type="ECO:0000313" key="4">
    <source>
        <dbReference type="Proteomes" id="UP000012062"/>
    </source>
</evidence>
<keyword evidence="4" id="KW-1185">Reference proteome</keyword>
<organism evidence="3 4">
    <name type="scientific">Mesorhizobium metallidurans STM 2683</name>
    <dbReference type="NCBI Taxonomy" id="1297569"/>
    <lineage>
        <taxon>Bacteria</taxon>
        <taxon>Pseudomonadati</taxon>
        <taxon>Pseudomonadota</taxon>
        <taxon>Alphaproteobacteria</taxon>
        <taxon>Hyphomicrobiales</taxon>
        <taxon>Phyllobacteriaceae</taxon>
        <taxon>Mesorhizobium</taxon>
    </lineage>
</organism>
<accession>M5EIP0</accession>
<dbReference type="InterPro" id="IPR036291">
    <property type="entry name" value="NAD(P)-bd_dom_sf"/>
</dbReference>
<evidence type="ECO:0000313" key="3">
    <source>
        <dbReference type="EMBL" id="CCV04539.1"/>
    </source>
</evidence>
<dbReference type="eggNOG" id="COG1028">
    <property type="taxonomic scope" value="Bacteria"/>
</dbReference>
<name>M5EIP0_9HYPH</name>
<protein>
    <submittedName>
        <fullName evidence="3">Short-chain dehydrogenase/reductase SDR</fullName>
    </submittedName>
</protein>
<proteinExistence type="inferred from homology"/>
<keyword evidence="2" id="KW-0560">Oxidoreductase</keyword>
<evidence type="ECO:0000256" key="2">
    <source>
        <dbReference type="ARBA" id="ARBA00023002"/>
    </source>
</evidence>
<dbReference type="Proteomes" id="UP000012062">
    <property type="component" value="Unassembled WGS sequence"/>
</dbReference>
<dbReference type="SUPFAM" id="SSF51735">
    <property type="entry name" value="NAD(P)-binding Rossmann-fold domains"/>
    <property type="match status" value="1"/>
</dbReference>
<comment type="caution">
    <text evidence="3">The sequence shown here is derived from an EMBL/GenBank/DDBJ whole genome shotgun (WGS) entry which is preliminary data.</text>
</comment>
<dbReference type="PANTHER" id="PTHR24321:SF15">
    <property type="entry name" value="OXIDOREDUCTASE UCPA"/>
    <property type="match status" value="1"/>
</dbReference>
<dbReference type="InterPro" id="IPR020904">
    <property type="entry name" value="Sc_DH/Rdtase_CS"/>
</dbReference>
<gene>
    <name evidence="3" type="ORF">MESS2_1320006</name>
</gene>
<dbReference type="PRINTS" id="PR00080">
    <property type="entry name" value="SDRFAMILY"/>
</dbReference>
<dbReference type="FunFam" id="3.40.50.720:FF:000084">
    <property type="entry name" value="Short-chain dehydrogenase reductase"/>
    <property type="match status" value="1"/>
</dbReference>
<dbReference type="PROSITE" id="PS00061">
    <property type="entry name" value="ADH_SHORT"/>
    <property type="match status" value="1"/>
</dbReference>
<dbReference type="PANTHER" id="PTHR24321">
    <property type="entry name" value="DEHYDROGENASES, SHORT CHAIN"/>
    <property type="match status" value="1"/>
</dbReference>
<dbReference type="PRINTS" id="PR00081">
    <property type="entry name" value="GDHRDH"/>
</dbReference>
<evidence type="ECO:0000256" key="1">
    <source>
        <dbReference type="ARBA" id="ARBA00006484"/>
    </source>
</evidence>
<dbReference type="EMBL" id="CAUM01000038">
    <property type="protein sequence ID" value="CCV04539.1"/>
    <property type="molecule type" value="Genomic_DNA"/>
</dbReference>
<dbReference type="AlphaFoldDB" id="M5EIP0"/>
<reference evidence="3 4" key="1">
    <citation type="submission" date="2013-02" db="EMBL/GenBank/DDBJ databases">
        <authorList>
            <person name="Genoscope - CEA"/>
        </authorList>
    </citation>
    <scope>NUCLEOTIDE SEQUENCE [LARGE SCALE GENOMIC DNA]</scope>
    <source>
        <strain evidence="3 4">STM 2683</strain>
    </source>
</reference>
<dbReference type="GO" id="GO:0016491">
    <property type="term" value="F:oxidoreductase activity"/>
    <property type="evidence" value="ECO:0007669"/>
    <property type="project" value="UniProtKB-KW"/>
</dbReference>
<dbReference type="Gene3D" id="3.40.50.720">
    <property type="entry name" value="NAD(P)-binding Rossmann-like Domain"/>
    <property type="match status" value="1"/>
</dbReference>
<dbReference type="InterPro" id="IPR002347">
    <property type="entry name" value="SDR_fam"/>
</dbReference>
<dbReference type="STRING" id="1297569.MESS2_1320006"/>
<sequence>MPNGSCANENHRTERRIMILRDRIAVVTGAGSGIGRAGAMIMAREGAVVVIADRDKVAGEATACHIHAVGGRAESVATDVGDDAALEQLIAGTLDKHGRIDILHNHAGIQVGGTLTEVGADGMDASWRINVRAQFLAARTVMPSMVAQGGGVILNTASNSGVFYDREMIAYATSKHAVVAMTRQMSLDYARHNVRVNALCPGWVDTPFNGPFIAQMGGRDAIERYVRTKIPMQRWASAEEIAEAILFLVSDRSSFMTGQALVVDGGESIG</sequence>
<dbReference type="NCBIfam" id="NF005559">
    <property type="entry name" value="PRK07231.1"/>
    <property type="match status" value="1"/>
</dbReference>